<dbReference type="AlphaFoldDB" id="A0A8H7PBW1"/>
<proteinExistence type="predicted"/>
<evidence type="ECO:0000313" key="1">
    <source>
        <dbReference type="EMBL" id="KAF9821945.1"/>
    </source>
</evidence>
<accession>A0A8H7PBW1</accession>
<protein>
    <submittedName>
        <fullName evidence="1">Uncharacterized protein</fullName>
    </submittedName>
</protein>
<evidence type="ECO:0000313" key="2">
    <source>
        <dbReference type="Proteomes" id="UP000639403"/>
    </source>
</evidence>
<dbReference type="EMBL" id="JADOXO010000002">
    <property type="protein sequence ID" value="KAF9821945.1"/>
    <property type="molecule type" value="Genomic_DNA"/>
</dbReference>
<reference evidence="1" key="2">
    <citation type="journal article" name="Front. Microbiol.">
        <title>Degradative Capacity of Two Strains of Rhodonia placenta: From Phenotype to Genotype.</title>
        <authorList>
            <person name="Kolle M."/>
            <person name="Horta M.A.C."/>
            <person name="Nowrousian M."/>
            <person name="Ohm R.A."/>
            <person name="Benz J.P."/>
            <person name="Pilgard A."/>
        </authorList>
    </citation>
    <scope>NUCLEOTIDE SEQUENCE</scope>
    <source>
        <strain evidence="1">FPRL280</strain>
    </source>
</reference>
<gene>
    <name evidence="1" type="ORF">IEO21_00375</name>
</gene>
<dbReference type="Proteomes" id="UP000639403">
    <property type="component" value="Unassembled WGS sequence"/>
</dbReference>
<organism evidence="1 2">
    <name type="scientific">Rhodonia placenta</name>
    <dbReference type="NCBI Taxonomy" id="104341"/>
    <lineage>
        <taxon>Eukaryota</taxon>
        <taxon>Fungi</taxon>
        <taxon>Dikarya</taxon>
        <taxon>Basidiomycota</taxon>
        <taxon>Agaricomycotina</taxon>
        <taxon>Agaricomycetes</taxon>
        <taxon>Polyporales</taxon>
        <taxon>Adustoporiaceae</taxon>
        <taxon>Rhodonia</taxon>
    </lineage>
</organism>
<reference evidence="1" key="1">
    <citation type="submission" date="2020-11" db="EMBL/GenBank/DDBJ databases">
        <authorList>
            <person name="Koelle M."/>
            <person name="Horta M.A.C."/>
            <person name="Nowrousian M."/>
            <person name="Ohm R.A."/>
            <person name="Benz P."/>
            <person name="Pilgard A."/>
        </authorList>
    </citation>
    <scope>NUCLEOTIDE SEQUENCE</scope>
    <source>
        <strain evidence="1">FPRL280</strain>
    </source>
</reference>
<sequence>MCMFPNLSSTRLSCVLSRNSKSAKAPCPSFSKLSGTTRKSSSLYETTKNCLLV</sequence>
<comment type="caution">
    <text evidence="1">The sequence shown here is derived from an EMBL/GenBank/DDBJ whole genome shotgun (WGS) entry which is preliminary data.</text>
</comment>
<name>A0A8H7PBW1_9APHY</name>